<feature type="region of interest" description="Disordered" evidence="17">
    <location>
        <begin position="436"/>
        <end position="456"/>
    </location>
</feature>
<evidence type="ECO:0000256" key="1">
    <source>
        <dbReference type="ARBA" id="ARBA00004395"/>
    </source>
</evidence>
<evidence type="ECO:0000256" key="4">
    <source>
        <dbReference type="ARBA" id="ARBA00022679"/>
    </source>
</evidence>
<accession>A0A9J6CK14</accession>
<dbReference type="Proteomes" id="UP001107558">
    <property type="component" value="Chromosome 1"/>
</dbReference>
<evidence type="ECO:0000256" key="14">
    <source>
        <dbReference type="ARBA" id="ARBA00047899"/>
    </source>
</evidence>
<comment type="caution">
    <text evidence="20">The sequence shown here is derived from an EMBL/GenBank/DDBJ whole genome shotgun (WGS) entry which is preliminary data.</text>
</comment>
<comment type="similarity">
    <text evidence="13">Belongs to the protein kinase superfamily. Ser/Thr protein kinase family. GCN2 subfamily.</text>
</comment>
<evidence type="ECO:0000256" key="8">
    <source>
        <dbReference type="ARBA" id="ARBA00022840"/>
    </source>
</evidence>
<dbReference type="PROSITE" id="PS00108">
    <property type="entry name" value="PROTEIN_KINASE_ST"/>
    <property type="match status" value="1"/>
</dbReference>
<evidence type="ECO:0000256" key="15">
    <source>
        <dbReference type="ARBA" id="ARBA00048679"/>
    </source>
</evidence>
<dbReference type="SMART" id="SM00220">
    <property type="entry name" value="S_TKc"/>
    <property type="match status" value="1"/>
</dbReference>
<name>A0A9J6CK14_POLVA</name>
<reference evidence="20" key="1">
    <citation type="submission" date="2021-03" db="EMBL/GenBank/DDBJ databases">
        <title>Chromosome level genome of the anhydrobiotic midge Polypedilum vanderplanki.</title>
        <authorList>
            <person name="Yoshida Y."/>
            <person name="Kikawada T."/>
            <person name="Gusev O."/>
        </authorList>
    </citation>
    <scope>NUCLEOTIDE SEQUENCE</scope>
    <source>
        <strain evidence="20">NIAS01</strain>
        <tissue evidence="20">Whole body or cell culture</tissue>
    </source>
</reference>
<keyword evidence="6 16" id="KW-0547">Nucleotide-binding</keyword>
<sequence>MALRIPALPVPEMLETNLNHSFKFTNQNDQKKKKRPPKLYPKEVNFLRNVNQEPHAVSFRDSSLCSNTSTPLSKSKNSLTDLSNSFYDKTKNESYFEQCFETCCKIGEGSFGEVFKVLCKEDGKYYAIKKLRFFHRGVNYRKEKMQEVRRYEEFSGNDYCLSLYKAWEQFDCLFMQMELCCGSVEDYVEKVKKVSESFVWSFLFDMLMALKCLHDRNLIHLDLKLDNVLMTNNNRCKLADFGLVFDLKNSDRSRAVEGDSRYLAPELLNNNYCLANDIFSLGIALLELATNLELPSSGNLWQELRSGIIPFNVKNKLSPELLKIISQMMDPDPIQRPTVDQLLKNKKLVRMRKMRELQKSLRALIMPLINACDFIKSYIIFAILFVFNFFQLKDKTKKSYKYNIPANNIGNISDDDESNTKSLSIHNSSRLSQISIADDDDDSNNESNVTPTLNNSIPRITPEIKIINSTPLNHYNHQNQVSSRKFRRDLTKSCFENDDGICSPVVSRNSSLRNSSQNNHSIISKKLLFHDEDDE</sequence>
<dbReference type="InterPro" id="IPR050339">
    <property type="entry name" value="CC_SR_Kinase"/>
</dbReference>
<dbReference type="PANTHER" id="PTHR11042:SF183">
    <property type="entry name" value="MEMBRANE-ASSOCIATED TYROSINE- AND THREONINE-SPECIFIC CDC2-INHIBITORY KINASE"/>
    <property type="match status" value="1"/>
</dbReference>
<dbReference type="SUPFAM" id="SSF56112">
    <property type="entry name" value="Protein kinase-like (PK-like)"/>
    <property type="match status" value="1"/>
</dbReference>
<feature type="binding site" evidence="16">
    <location>
        <position position="130"/>
    </location>
    <ligand>
        <name>ATP</name>
        <dbReference type="ChEBI" id="CHEBI:30616"/>
    </ligand>
</feature>
<evidence type="ECO:0000256" key="10">
    <source>
        <dbReference type="ARBA" id="ARBA00023034"/>
    </source>
</evidence>
<evidence type="ECO:0000313" key="20">
    <source>
        <dbReference type="EMBL" id="KAG5682301.1"/>
    </source>
</evidence>
<proteinExistence type="inferred from homology"/>
<dbReference type="GO" id="GO:0046872">
    <property type="term" value="F:metal ion binding"/>
    <property type="evidence" value="ECO:0007669"/>
    <property type="project" value="UniProtKB-KW"/>
</dbReference>
<dbReference type="GO" id="GO:0005634">
    <property type="term" value="C:nucleus"/>
    <property type="evidence" value="ECO:0007669"/>
    <property type="project" value="TreeGrafter"/>
</dbReference>
<comment type="subcellular location">
    <subcellularLocation>
        <location evidence="1">Golgi apparatus membrane</location>
        <topology evidence="1">Peripheral membrane protein</topology>
    </subcellularLocation>
</comment>
<dbReference type="PROSITE" id="PS00107">
    <property type="entry name" value="PROTEIN_KINASE_ATP"/>
    <property type="match status" value="1"/>
</dbReference>
<dbReference type="InterPro" id="IPR008271">
    <property type="entry name" value="Ser/Thr_kinase_AS"/>
</dbReference>
<dbReference type="GO" id="GO:0005524">
    <property type="term" value="F:ATP binding"/>
    <property type="evidence" value="ECO:0007669"/>
    <property type="project" value="UniProtKB-UniRule"/>
</dbReference>
<organism evidence="20 21">
    <name type="scientific">Polypedilum vanderplanki</name>
    <name type="common">Sleeping chironomid midge</name>
    <dbReference type="NCBI Taxonomy" id="319348"/>
    <lineage>
        <taxon>Eukaryota</taxon>
        <taxon>Metazoa</taxon>
        <taxon>Ecdysozoa</taxon>
        <taxon>Arthropoda</taxon>
        <taxon>Hexapoda</taxon>
        <taxon>Insecta</taxon>
        <taxon>Pterygota</taxon>
        <taxon>Neoptera</taxon>
        <taxon>Endopterygota</taxon>
        <taxon>Diptera</taxon>
        <taxon>Nematocera</taxon>
        <taxon>Chironomoidea</taxon>
        <taxon>Chironomidae</taxon>
        <taxon>Chironominae</taxon>
        <taxon>Polypedilum</taxon>
        <taxon>Polypedilum</taxon>
    </lineage>
</organism>
<dbReference type="PROSITE" id="PS50011">
    <property type="entry name" value="PROTEIN_KINASE_DOM"/>
    <property type="match status" value="1"/>
</dbReference>
<feature type="transmembrane region" description="Helical" evidence="18">
    <location>
        <begin position="374"/>
        <end position="392"/>
    </location>
</feature>
<comment type="catalytic activity">
    <reaction evidence="15">
        <text>L-seryl-[protein] + ATP = O-phospho-L-seryl-[protein] + ADP + H(+)</text>
        <dbReference type="Rhea" id="RHEA:17989"/>
        <dbReference type="Rhea" id="RHEA-COMP:9863"/>
        <dbReference type="Rhea" id="RHEA-COMP:11604"/>
        <dbReference type="ChEBI" id="CHEBI:15378"/>
        <dbReference type="ChEBI" id="CHEBI:29999"/>
        <dbReference type="ChEBI" id="CHEBI:30616"/>
        <dbReference type="ChEBI" id="CHEBI:83421"/>
        <dbReference type="ChEBI" id="CHEBI:456216"/>
        <dbReference type="EC" id="2.7.11.1"/>
    </reaction>
</comment>
<evidence type="ECO:0000313" key="21">
    <source>
        <dbReference type="Proteomes" id="UP001107558"/>
    </source>
</evidence>
<dbReference type="FunFam" id="1.10.510.10:FF:000315">
    <property type="entry name" value="membrane-associated tyrosine- and threonine-specific cdc2-inhibitory kinase"/>
    <property type="match status" value="1"/>
</dbReference>
<evidence type="ECO:0000259" key="19">
    <source>
        <dbReference type="PROSITE" id="PS50011"/>
    </source>
</evidence>
<dbReference type="GO" id="GO:0004674">
    <property type="term" value="F:protein serine/threonine kinase activity"/>
    <property type="evidence" value="ECO:0007669"/>
    <property type="project" value="UniProtKB-KW"/>
</dbReference>
<evidence type="ECO:0000256" key="13">
    <source>
        <dbReference type="ARBA" id="ARBA00037982"/>
    </source>
</evidence>
<dbReference type="Pfam" id="PF00069">
    <property type="entry name" value="Pkinase"/>
    <property type="match status" value="1"/>
</dbReference>
<keyword evidence="8 16" id="KW-0067">ATP-binding</keyword>
<evidence type="ECO:0000256" key="2">
    <source>
        <dbReference type="ARBA" id="ARBA00012513"/>
    </source>
</evidence>
<evidence type="ECO:0000256" key="12">
    <source>
        <dbReference type="ARBA" id="ARBA00023306"/>
    </source>
</evidence>
<dbReference type="GO" id="GO:0051321">
    <property type="term" value="P:meiotic cell cycle"/>
    <property type="evidence" value="ECO:0007669"/>
    <property type="project" value="TreeGrafter"/>
</dbReference>
<keyword evidence="7" id="KW-0418">Kinase</keyword>
<keyword evidence="21" id="KW-1185">Reference proteome</keyword>
<evidence type="ECO:0000256" key="3">
    <source>
        <dbReference type="ARBA" id="ARBA00022527"/>
    </source>
</evidence>
<keyword evidence="9" id="KW-0460">Magnesium</keyword>
<keyword evidence="12" id="KW-0131">Cell cycle</keyword>
<dbReference type="Gene3D" id="3.30.200.20">
    <property type="entry name" value="Phosphorylase Kinase, domain 1"/>
    <property type="match status" value="1"/>
</dbReference>
<dbReference type="InterPro" id="IPR017441">
    <property type="entry name" value="Protein_kinase_ATP_BS"/>
</dbReference>
<feature type="domain" description="Protein kinase" evidence="19">
    <location>
        <begin position="100"/>
        <end position="348"/>
    </location>
</feature>
<comment type="catalytic activity">
    <reaction evidence="14">
        <text>L-threonyl-[protein] + ATP = O-phospho-L-threonyl-[protein] + ADP + H(+)</text>
        <dbReference type="Rhea" id="RHEA:46608"/>
        <dbReference type="Rhea" id="RHEA-COMP:11060"/>
        <dbReference type="Rhea" id="RHEA-COMP:11605"/>
        <dbReference type="ChEBI" id="CHEBI:15378"/>
        <dbReference type="ChEBI" id="CHEBI:30013"/>
        <dbReference type="ChEBI" id="CHEBI:30616"/>
        <dbReference type="ChEBI" id="CHEBI:61977"/>
        <dbReference type="ChEBI" id="CHEBI:456216"/>
        <dbReference type="EC" id="2.7.11.1"/>
    </reaction>
</comment>
<evidence type="ECO:0000256" key="6">
    <source>
        <dbReference type="ARBA" id="ARBA00022741"/>
    </source>
</evidence>
<keyword evidence="3" id="KW-0723">Serine/threonine-protein kinase</keyword>
<dbReference type="EC" id="2.7.11.1" evidence="2"/>
<evidence type="ECO:0000256" key="16">
    <source>
        <dbReference type="PROSITE-ProRule" id="PRU10141"/>
    </source>
</evidence>
<dbReference type="AlphaFoldDB" id="A0A9J6CK14"/>
<evidence type="ECO:0000256" key="5">
    <source>
        <dbReference type="ARBA" id="ARBA00022723"/>
    </source>
</evidence>
<dbReference type="GO" id="GO:0000139">
    <property type="term" value="C:Golgi membrane"/>
    <property type="evidence" value="ECO:0007669"/>
    <property type="project" value="UniProtKB-SubCell"/>
</dbReference>
<keyword evidence="18" id="KW-0812">Transmembrane</keyword>
<dbReference type="InterPro" id="IPR011009">
    <property type="entry name" value="Kinase-like_dom_sf"/>
</dbReference>
<evidence type="ECO:0000256" key="9">
    <source>
        <dbReference type="ARBA" id="ARBA00022842"/>
    </source>
</evidence>
<evidence type="ECO:0000256" key="7">
    <source>
        <dbReference type="ARBA" id="ARBA00022777"/>
    </source>
</evidence>
<dbReference type="Gene3D" id="1.10.510.10">
    <property type="entry name" value="Transferase(Phosphotransferase) domain 1"/>
    <property type="match status" value="1"/>
</dbReference>
<protein>
    <recommendedName>
        <fullName evidence="2">non-specific serine/threonine protein kinase</fullName>
        <ecNumber evidence="2">2.7.11.1</ecNumber>
    </recommendedName>
</protein>
<keyword evidence="18" id="KW-1133">Transmembrane helix</keyword>
<evidence type="ECO:0000256" key="17">
    <source>
        <dbReference type="SAM" id="MobiDB-lite"/>
    </source>
</evidence>
<keyword evidence="11 18" id="KW-0472">Membrane</keyword>
<gene>
    <name evidence="20" type="ORF">PVAND_011661</name>
</gene>
<keyword evidence="10" id="KW-0333">Golgi apparatus</keyword>
<dbReference type="InterPro" id="IPR000719">
    <property type="entry name" value="Prot_kinase_dom"/>
</dbReference>
<dbReference type="GO" id="GO:0110031">
    <property type="term" value="P:negative regulation of G2/MI transition of meiotic cell cycle"/>
    <property type="evidence" value="ECO:0007669"/>
    <property type="project" value="TreeGrafter"/>
</dbReference>
<feature type="compositionally biased region" description="Polar residues" evidence="17">
    <location>
        <begin position="445"/>
        <end position="456"/>
    </location>
</feature>
<dbReference type="EMBL" id="JADBJN010000001">
    <property type="protein sequence ID" value="KAG5682301.1"/>
    <property type="molecule type" value="Genomic_DNA"/>
</dbReference>
<evidence type="ECO:0000256" key="18">
    <source>
        <dbReference type="SAM" id="Phobius"/>
    </source>
</evidence>
<evidence type="ECO:0000256" key="11">
    <source>
        <dbReference type="ARBA" id="ARBA00023136"/>
    </source>
</evidence>
<dbReference type="OrthoDB" id="5337378at2759"/>
<keyword evidence="4" id="KW-0808">Transferase</keyword>
<keyword evidence="5" id="KW-0479">Metal-binding</keyword>
<dbReference type="PANTHER" id="PTHR11042">
    <property type="entry name" value="EUKARYOTIC TRANSLATION INITIATION FACTOR 2-ALPHA KINASE EIF2-ALPHA KINASE -RELATED"/>
    <property type="match status" value="1"/>
</dbReference>